<sequence>MEIIWFAVFAVLLAGYFALEGFDIGLGMLLPVLARARERAGEPGTRQDQRDHLVAAMAPFVLANEVWLVAVAGTLFGVYPLLEGQVIGGLYGVVVALVTSWVLRDAGLWFRRRLDGGAWRAFWDAVLCAGSWGLALSWGVALGSVVRGLPGQPFDVVGVLCGVVVAAVLAVHGRSFAAWRLSGPREIGHTGRRLTLTAALAALPPVAVLAVAAPSLLDATASPQALSVLSVMALPVLPILVVAQVWVWRTFSPGRDLRERERTGTTRVLSFF</sequence>
<dbReference type="InterPro" id="IPR003317">
    <property type="entry name" value="Cyt-d_oxidase_su2"/>
</dbReference>
<name>A0A7X0IFD9_9ACTN</name>
<comment type="similarity">
    <text evidence="2">Belongs to the cytochrome ubiquinol oxidase subunit 2 family.</text>
</comment>
<dbReference type="PANTHER" id="PTHR43141">
    <property type="entry name" value="CYTOCHROME BD2 SUBUNIT II"/>
    <property type="match status" value="1"/>
</dbReference>
<dbReference type="PANTHER" id="PTHR43141:SF4">
    <property type="entry name" value="CYTOCHROME BD2 SUBUNIT II"/>
    <property type="match status" value="1"/>
</dbReference>
<feature type="transmembrane region" description="Helical" evidence="7">
    <location>
        <begin position="225"/>
        <end position="248"/>
    </location>
</feature>
<dbReference type="GO" id="GO:0009055">
    <property type="term" value="F:electron transfer activity"/>
    <property type="evidence" value="ECO:0007669"/>
    <property type="project" value="TreeGrafter"/>
</dbReference>
<feature type="transmembrane region" description="Helical" evidence="7">
    <location>
        <begin position="154"/>
        <end position="173"/>
    </location>
</feature>
<proteinExistence type="inferred from homology"/>
<dbReference type="EMBL" id="JACHIU010000001">
    <property type="protein sequence ID" value="MBB6474239.1"/>
    <property type="molecule type" value="Genomic_DNA"/>
</dbReference>
<feature type="transmembrane region" description="Helical" evidence="7">
    <location>
        <begin position="6"/>
        <end position="33"/>
    </location>
</feature>
<reference evidence="8 9" key="1">
    <citation type="submission" date="2020-08" db="EMBL/GenBank/DDBJ databases">
        <title>Sequencing the genomes of 1000 actinobacteria strains.</title>
        <authorList>
            <person name="Klenk H.-P."/>
        </authorList>
    </citation>
    <scope>NUCLEOTIDE SEQUENCE [LARGE SCALE GENOMIC DNA]</scope>
    <source>
        <strain evidence="8 9">DSM 44936</strain>
    </source>
</reference>
<comment type="caution">
    <text evidence="8">The sequence shown here is derived from an EMBL/GenBank/DDBJ whole genome shotgun (WGS) entry which is preliminary data.</text>
</comment>
<evidence type="ECO:0000256" key="5">
    <source>
        <dbReference type="ARBA" id="ARBA00022989"/>
    </source>
</evidence>
<evidence type="ECO:0000256" key="6">
    <source>
        <dbReference type="ARBA" id="ARBA00023136"/>
    </source>
</evidence>
<evidence type="ECO:0000256" key="1">
    <source>
        <dbReference type="ARBA" id="ARBA00004651"/>
    </source>
</evidence>
<dbReference type="RefSeq" id="WP_184982583.1">
    <property type="nucleotide sequence ID" value="NZ_BAAALO010000040.1"/>
</dbReference>
<feature type="transmembrane region" description="Helical" evidence="7">
    <location>
        <begin position="194"/>
        <end position="213"/>
    </location>
</feature>
<protein>
    <submittedName>
        <fullName evidence="8">Cytochrome bd-type quinol oxidase subunit 2</fullName>
    </submittedName>
</protein>
<evidence type="ECO:0000256" key="7">
    <source>
        <dbReference type="SAM" id="Phobius"/>
    </source>
</evidence>
<dbReference type="GO" id="GO:0016682">
    <property type="term" value="F:oxidoreductase activity, acting on diphenols and related substances as donors, oxygen as acceptor"/>
    <property type="evidence" value="ECO:0007669"/>
    <property type="project" value="TreeGrafter"/>
</dbReference>
<feature type="transmembrane region" description="Helical" evidence="7">
    <location>
        <begin position="53"/>
        <end position="82"/>
    </location>
</feature>
<dbReference type="AlphaFoldDB" id="A0A7X0IFD9"/>
<evidence type="ECO:0000256" key="2">
    <source>
        <dbReference type="ARBA" id="ARBA00007543"/>
    </source>
</evidence>
<gene>
    <name evidence="8" type="ORF">BJ992_003670</name>
</gene>
<keyword evidence="3" id="KW-1003">Cell membrane</keyword>
<keyword evidence="6 7" id="KW-0472">Membrane</keyword>
<dbReference type="GO" id="GO:0070069">
    <property type="term" value="C:cytochrome complex"/>
    <property type="evidence" value="ECO:0007669"/>
    <property type="project" value="TreeGrafter"/>
</dbReference>
<dbReference type="Proteomes" id="UP000555564">
    <property type="component" value="Unassembled WGS sequence"/>
</dbReference>
<dbReference type="Pfam" id="PF02322">
    <property type="entry name" value="Cyt_bd_oxida_II"/>
    <property type="match status" value="1"/>
</dbReference>
<keyword evidence="4 7" id="KW-0812">Transmembrane</keyword>
<dbReference type="GO" id="GO:0005886">
    <property type="term" value="C:plasma membrane"/>
    <property type="evidence" value="ECO:0007669"/>
    <property type="project" value="UniProtKB-SubCell"/>
</dbReference>
<evidence type="ECO:0000256" key="3">
    <source>
        <dbReference type="ARBA" id="ARBA00022475"/>
    </source>
</evidence>
<comment type="subcellular location">
    <subcellularLocation>
        <location evidence="1">Cell membrane</location>
        <topology evidence="1">Multi-pass membrane protein</topology>
    </subcellularLocation>
</comment>
<feature type="transmembrane region" description="Helical" evidence="7">
    <location>
        <begin position="88"/>
        <end position="110"/>
    </location>
</feature>
<evidence type="ECO:0000256" key="4">
    <source>
        <dbReference type="ARBA" id="ARBA00022692"/>
    </source>
</evidence>
<organism evidence="8 9">
    <name type="scientific">Sphaerisporangium rubeum</name>
    <dbReference type="NCBI Taxonomy" id="321317"/>
    <lineage>
        <taxon>Bacteria</taxon>
        <taxon>Bacillati</taxon>
        <taxon>Actinomycetota</taxon>
        <taxon>Actinomycetes</taxon>
        <taxon>Streptosporangiales</taxon>
        <taxon>Streptosporangiaceae</taxon>
        <taxon>Sphaerisporangium</taxon>
    </lineage>
</organism>
<evidence type="ECO:0000313" key="8">
    <source>
        <dbReference type="EMBL" id="MBB6474239.1"/>
    </source>
</evidence>
<keyword evidence="5 7" id="KW-1133">Transmembrane helix</keyword>
<feature type="transmembrane region" description="Helical" evidence="7">
    <location>
        <begin position="122"/>
        <end position="142"/>
    </location>
</feature>
<keyword evidence="9" id="KW-1185">Reference proteome</keyword>
<dbReference type="GO" id="GO:0019646">
    <property type="term" value="P:aerobic electron transport chain"/>
    <property type="evidence" value="ECO:0007669"/>
    <property type="project" value="TreeGrafter"/>
</dbReference>
<accession>A0A7X0IFD9</accession>
<evidence type="ECO:0000313" key="9">
    <source>
        <dbReference type="Proteomes" id="UP000555564"/>
    </source>
</evidence>